<keyword evidence="2" id="KW-1133">Transmembrane helix</keyword>
<feature type="transmembrane region" description="Helical" evidence="2">
    <location>
        <begin position="165"/>
        <end position="186"/>
    </location>
</feature>
<reference evidence="4 5" key="1">
    <citation type="submission" date="2020-08" db="EMBL/GenBank/DDBJ databases">
        <title>Genomic Encyclopedia of Type Strains, Phase IV (KMG-IV): sequencing the most valuable type-strain genomes for metagenomic binning, comparative biology and taxonomic classification.</title>
        <authorList>
            <person name="Goeker M."/>
        </authorList>
    </citation>
    <scope>NUCLEOTIDE SEQUENCE [LARGE SCALE GENOMIC DNA]</scope>
    <source>
        <strain evidence="4 5">DSM 29781</strain>
    </source>
</reference>
<feature type="transmembrane region" description="Helical" evidence="2">
    <location>
        <begin position="91"/>
        <end position="114"/>
    </location>
</feature>
<keyword evidence="5" id="KW-1185">Reference proteome</keyword>
<name>A0A7W8HEP5_9BURK</name>
<evidence type="ECO:0000256" key="2">
    <source>
        <dbReference type="SAM" id="Phobius"/>
    </source>
</evidence>
<feature type="region of interest" description="Disordered" evidence="1">
    <location>
        <begin position="198"/>
        <end position="227"/>
    </location>
</feature>
<keyword evidence="2" id="KW-0472">Membrane</keyword>
<gene>
    <name evidence="4" type="ORF">HNQ70_000638</name>
</gene>
<accession>A0A7W8HEP5</accession>
<feature type="domain" description="DUF4126" evidence="3">
    <location>
        <begin position="12"/>
        <end position="183"/>
    </location>
</feature>
<dbReference type="RefSeq" id="WP_183964158.1">
    <property type="nucleotide sequence ID" value="NZ_BAABEW010000004.1"/>
</dbReference>
<feature type="transmembrane region" description="Helical" evidence="2">
    <location>
        <begin position="51"/>
        <end position="70"/>
    </location>
</feature>
<dbReference type="AlphaFoldDB" id="A0A7W8HEP5"/>
<organism evidence="4 5">
    <name type="scientific">Quisquiliibacterium transsilvanicum</name>
    <dbReference type="NCBI Taxonomy" id="1549638"/>
    <lineage>
        <taxon>Bacteria</taxon>
        <taxon>Pseudomonadati</taxon>
        <taxon>Pseudomonadota</taxon>
        <taxon>Betaproteobacteria</taxon>
        <taxon>Burkholderiales</taxon>
        <taxon>Burkholderiaceae</taxon>
        <taxon>Quisquiliibacterium</taxon>
    </lineage>
</organism>
<dbReference type="EMBL" id="JACHGB010000001">
    <property type="protein sequence ID" value="MBB5270654.1"/>
    <property type="molecule type" value="Genomic_DNA"/>
</dbReference>
<dbReference type="Pfam" id="PF13548">
    <property type="entry name" value="DUF4126"/>
    <property type="match status" value="1"/>
</dbReference>
<proteinExistence type="predicted"/>
<feature type="compositionally biased region" description="Low complexity" evidence="1">
    <location>
        <begin position="210"/>
        <end position="221"/>
    </location>
</feature>
<evidence type="ECO:0000259" key="3">
    <source>
        <dbReference type="Pfam" id="PF13548"/>
    </source>
</evidence>
<protein>
    <recommendedName>
        <fullName evidence="3">DUF4126 domain-containing protein</fullName>
    </recommendedName>
</protein>
<dbReference type="InterPro" id="IPR025196">
    <property type="entry name" value="DUF4126"/>
</dbReference>
<evidence type="ECO:0000313" key="4">
    <source>
        <dbReference type="EMBL" id="MBB5270654.1"/>
    </source>
</evidence>
<feature type="transmembrane region" description="Helical" evidence="2">
    <location>
        <begin position="12"/>
        <end position="39"/>
    </location>
</feature>
<evidence type="ECO:0000256" key="1">
    <source>
        <dbReference type="SAM" id="MobiDB-lite"/>
    </source>
</evidence>
<comment type="caution">
    <text evidence="4">The sequence shown here is derived from an EMBL/GenBank/DDBJ whole genome shotgun (WGS) entry which is preliminary data.</text>
</comment>
<sequence length="227" mass="23707">MIDTFLLHVPELALAAALAWGAGLRLYLVVFVLGLAGYAGWWPLPEHLQALSHPIVMAASGFMAVVELFADKLPWLDSLWDLLHTLIRIPAGAALAAGVFGDAGTATTLAAALLGGSLTAATHLTKSGTRAAVNASPEPFSNVALSLSEDALVIGGAWLAFEHPLIFLALLLVFLVVAALLLRMILRGLRRMLGAWRGEPRRGDAPHGGAALSPPARAADPPADPGR</sequence>
<keyword evidence="2" id="KW-0812">Transmembrane</keyword>
<evidence type="ECO:0000313" key="5">
    <source>
        <dbReference type="Proteomes" id="UP000532440"/>
    </source>
</evidence>
<dbReference type="Proteomes" id="UP000532440">
    <property type="component" value="Unassembled WGS sequence"/>
</dbReference>